<evidence type="ECO:0000259" key="4">
    <source>
        <dbReference type="SMART" id="SM01086"/>
    </source>
</evidence>
<keyword evidence="2" id="KW-0067">ATP-binding</keyword>
<reference evidence="5 6" key="1">
    <citation type="journal article" date="2019" name="Int. J. Syst. Evol. Microbiol.">
        <title>The Global Catalogue of Microorganisms (GCM) 10K type strain sequencing project: providing services to taxonomists for standard genome sequencing and annotation.</title>
        <authorList>
            <consortium name="The Broad Institute Genomics Platform"/>
            <consortium name="The Broad Institute Genome Sequencing Center for Infectious Disease"/>
            <person name="Wu L."/>
            <person name="Ma J."/>
        </authorList>
    </citation>
    <scope>NUCLEOTIDE SEQUENCE [LARGE SCALE GENOMIC DNA]</scope>
    <source>
        <strain evidence="5 6">JCM 7356</strain>
    </source>
</reference>
<evidence type="ECO:0000313" key="5">
    <source>
        <dbReference type="EMBL" id="GAA2251541.1"/>
    </source>
</evidence>
<organism evidence="5 6">
    <name type="scientific">Kitasatospora cystarginea</name>
    <dbReference type="NCBI Taxonomy" id="58350"/>
    <lineage>
        <taxon>Bacteria</taxon>
        <taxon>Bacillati</taxon>
        <taxon>Actinomycetota</taxon>
        <taxon>Actinomycetes</taxon>
        <taxon>Kitasatosporales</taxon>
        <taxon>Streptomycetaceae</taxon>
        <taxon>Kitasatospora</taxon>
    </lineage>
</organism>
<comment type="caution">
    <text evidence="5">The sequence shown here is derived from an EMBL/GenBank/DDBJ whole genome shotgun (WGS) entry which is preliminary data.</text>
</comment>
<evidence type="ECO:0000256" key="1">
    <source>
        <dbReference type="ARBA" id="ARBA00022741"/>
    </source>
</evidence>
<keyword evidence="1" id="KW-0547">Nucleotide-binding</keyword>
<evidence type="ECO:0000313" key="6">
    <source>
        <dbReference type="Proteomes" id="UP001500305"/>
    </source>
</evidence>
<dbReference type="RefSeq" id="WP_344637639.1">
    <property type="nucleotide sequence ID" value="NZ_BAAATR010000016.1"/>
</dbReference>
<dbReference type="SMART" id="SM01086">
    <property type="entry name" value="ClpB_D2-small"/>
    <property type="match status" value="1"/>
</dbReference>
<proteinExistence type="predicted"/>
<dbReference type="EMBL" id="BAAATR010000016">
    <property type="protein sequence ID" value="GAA2251541.1"/>
    <property type="molecule type" value="Genomic_DNA"/>
</dbReference>
<accession>A0ABN3E992</accession>
<dbReference type="Gene3D" id="1.10.8.60">
    <property type="match status" value="1"/>
</dbReference>
<name>A0ABN3E992_9ACTN</name>
<feature type="domain" description="Clp ATPase C-terminal" evidence="4">
    <location>
        <begin position="21"/>
        <end position="97"/>
    </location>
</feature>
<dbReference type="Pfam" id="PF10431">
    <property type="entry name" value="ClpB_D2-small"/>
    <property type="match status" value="1"/>
</dbReference>
<protein>
    <recommendedName>
        <fullName evidence="4">Clp ATPase C-terminal domain-containing protein</fullName>
    </recommendedName>
</protein>
<evidence type="ECO:0000256" key="2">
    <source>
        <dbReference type="ARBA" id="ARBA00022840"/>
    </source>
</evidence>
<gene>
    <name evidence="5" type="ORF">GCM10010430_38290</name>
</gene>
<keyword evidence="6" id="KW-1185">Reference proteome</keyword>
<dbReference type="Proteomes" id="UP001500305">
    <property type="component" value="Unassembled WGS sequence"/>
</dbReference>
<sequence>MRPCRGVAPRTREIGSGCGGVDDLRGRPAEQRTTLELTEEGRRLIAEDGFGPVFGARPLRRFISHEVATEIGRALIRGDIREGTTIRITARDGELAVEMPEHPQPVEAT</sequence>
<evidence type="ECO:0000256" key="3">
    <source>
        <dbReference type="SAM" id="MobiDB-lite"/>
    </source>
</evidence>
<dbReference type="InterPro" id="IPR019489">
    <property type="entry name" value="Clp_ATPase_C"/>
</dbReference>
<feature type="region of interest" description="Disordered" evidence="3">
    <location>
        <begin position="1"/>
        <end position="33"/>
    </location>
</feature>